<dbReference type="PANTHER" id="PTHR11880">
    <property type="entry name" value="RIBOSOMAL PROTEIN S19P FAMILY MEMBER"/>
    <property type="match status" value="1"/>
</dbReference>
<proteinExistence type="inferred from homology"/>
<keyword evidence="2 5" id="KW-0689">Ribosomal protein</keyword>
<name>A0A1B6J878_9HEMI</name>
<dbReference type="GO" id="GO:0000028">
    <property type="term" value="P:ribosomal small subunit assembly"/>
    <property type="evidence" value="ECO:0007669"/>
    <property type="project" value="TreeGrafter"/>
</dbReference>
<dbReference type="PRINTS" id="PR00975">
    <property type="entry name" value="RIBOSOMALS19"/>
</dbReference>
<dbReference type="EMBL" id="GECU01012383">
    <property type="protein sequence ID" value="JAS95323.1"/>
    <property type="molecule type" value="Transcribed_RNA"/>
</dbReference>
<dbReference type="Gene3D" id="3.30.860.10">
    <property type="entry name" value="30s Ribosomal Protein S19, Chain A"/>
    <property type="match status" value="1"/>
</dbReference>
<dbReference type="HAMAP" id="MF_00531">
    <property type="entry name" value="Ribosomal_uS19"/>
    <property type="match status" value="1"/>
</dbReference>
<protein>
    <recommendedName>
        <fullName evidence="4">40S ribosomal protein S15</fullName>
    </recommendedName>
</protein>
<evidence type="ECO:0000256" key="3">
    <source>
        <dbReference type="ARBA" id="ARBA00023274"/>
    </source>
</evidence>
<evidence type="ECO:0000256" key="4">
    <source>
        <dbReference type="ARBA" id="ARBA00035469"/>
    </source>
</evidence>
<dbReference type="AlphaFoldDB" id="A0A1B6J878"/>
<evidence type="ECO:0000256" key="1">
    <source>
        <dbReference type="ARBA" id="ARBA00007345"/>
    </source>
</evidence>
<keyword evidence="3 5" id="KW-0687">Ribonucleoprotein</keyword>
<evidence type="ECO:0000256" key="2">
    <source>
        <dbReference type="ARBA" id="ARBA00022980"/>
    </source>
</evidence>
<reference evidence="6" key="1">
    <citation type="submission" date="2015-11" db="EMBL/GenBank/DDBJ databases">
        <title>De novo transcriptome assembly of four potential Pierce s Disease insect vectors from Arizona vineyards.</title>
        <authorList>
            <person name="Tassone E.E."/>
        </authorList>
    </citation>
    <scope>NUCLEOTIDE SEQUENCE</scope>
</reference>
<dbReference type="GO" id="GO:0003735">
    <property type="term" value="F:structural constituent of ribosome"/>
    <property type="evidence" value="ECO:0007669"/>
    <property type="project" value="InterPro"/>
</dbReference>
<evidence type="ECO:0000313" key="6">
    <source>
        <dbReference type="EMBL" id="JAS95323.1"/>
    </source>
</evidence>
<dbReference type="InterPro" id="IPR002222">
    <property type="entry name" value="Ribosomal_uS19"/>
</dbReference>
<dbReference type="GO" id="GO:0006412">
    <property type="term" value="P:translation"/>
    <property type="evidence" value="ECO:0007669"/>
    <property type="project" value="InterPro"/>
</dbReference>
<organism evidence="6">
    <name type="scientific">Homalodisca liturata</name>
    <dbReference type="NCBI Taxonomy" id="320908"/>
    <lineage>
        <taxon>Eukaryota</taxon>
        <taxon>Metazoa</taxon>
        <taxon>Ecdysozoa</taxon>
        <taxon>Arthropoda</taxon>
        <taxon>Hexapoda</taxon>
        <taxon>Insecta</taxon>
        <taxon>Pterygota</taxon>
        <taxon>Neoptera</taxon>
        <taxon>Paraneoptera</taxon>
        <taxon>Hemiptera</taxon>
        <taxon>Auchenorrhyncha</taxon>
        <taxon>Membracoidea</taxon>
        <taxon>Cicadellidae</taxon>
        <taxon>Cicadellinae</taxon>
        <taxon>Proconiini</taxon>
        <taxon>Homalodisca</taxon>
    </lineage>
</organism>
<dbReference type="SUPFAM" id="SSF54570">
    <property type="entry name" value="Ribosomal protein S19"/>
    <property type="match status" value="1"/>
</dbReference>
<feature type="non-terminal residue" evidence="6">
    <location>
        <position position="1"/>
    </location>
</feature>
<evidence type="ECO:0000256" key="5">
    <source>
        <dbReference type="RuleBase" id="RU003485"/>
    </source>
</evidence>
<accession>A0A1B6J878</accession>
<comment type="similarity">
    <text evidence="1 5">Belongs to the universal ribosomal protein uS19 family.</text>
</comment>
<sequence length="115" mass="12816">PLLMWRLSLDGSSSANLERGITKYEDDLLKKVEQASSDPELMKIPIKTYERSMIVFPCMVGLTIAVHCGNGFYPLEIKPEMIGMRLKDFVMTRVICRHGKPGVGATSGSKFVPLK</sequence>
<dbReference type="GO" id="GO:0022627">
    <property type="term" value="C:cytosolic small ribosomal subunit"/>
    <property type="evidence" value="ECO:0007669"/>
    <property type="project" value="TreeGrafter"/>
</dbReference>
<gene>
    <name evidence="6" type="ORF">g.7358</name>
</gene>
<dbReference type="PANTHER" id="PTHR11880:SF2">
    <property type="entry name" value="SMALL RIBOSOMAL SUBUNIT PROTEIN US19"/>
    <property type="match status" value="1"/>
</dbReference>
<dbReference type="Pfam" id="PF00203">
    <property type="entry name" value="Ribosomal_S19"/>
    <property type="match status" value="1"/>
</dbReference>
<dbReference type="InterPro" id="IPR023575">
    <property type="entry name" value="Ribosomal_uS19_SF"/>
</dbReference>